<dbReference type="AlphaFoldDB" id="A0A1G5SBM9"/>
<dbReference type="Proteomes" id="UP000198729">
    <property type="component" value="Unassembled WGS sequence"/>
</dbReference>
<evidence type="ECO:0000259" key="2">
    <source>
        <dbReference type="Pfam" id="PF21926"/>
    </source>
</evidence>
<feature type="compositionally biased region" description="Polar residues" evidence="1">
    <location>
        <begin position="17"/>
        <end position="29"/>
    </location>
</feature>
<accession>A0A1G5SBM9</accession>
<dbReference type="RefSeq" id="WP_090284209.1">
    <property type="nucleotide sequence ID" value="NZ_FMWO01000029.1"/>
</dbReference>
<evidence type="ECO:0000313" key="3">
    <source>
        <dbReference type="EMBL" id="SCZ84605.1"/>
    </source>
</evidence>
<sequence length="315" mass="35869">MQIETNNFATNLKKIPQKNQNPRFENSFSSRPKLPDIKYQLSENSSKKCLSLIEGDCLLETANFSIHLVSSFKQRIKASTLIKRMYATRGYQTESTSVFSDSPNQYTFEARNAQQLLGTLTLTVDSGNGLLADQLYKNEIDTFRNEGRNVCEVSKLAFTPNTSSKQIFAALFHIAYMYARFLHGVETAVIEINPRHVRFYKSTLGFSQIGDQRTCPRVDAPAILLGLDLNHMGDQIAQHAGLNPEDKGKLIYPHFLISRVAKQVLNKIIQIHSATRQSHTKTEHLDMPLHNHNQYQNPKQSDYRITMNLAERYAT</sequence>
<dbReference type="SUPFAM" id="SSF55729">
    <property type="entry name" value="Acyl-CoA N-acyltransferases (Nat)"/>
    <property type="match status" value="1"/>
</dbReference>
<protein>
    <submittedName>
        <fullName evidence="3">Putative long-chain N-acyl amino acid synthase</fullName>
    </submittedName>
</protein>
<reference evidence="3 4" key="1">
    <citation type="submission" date="2016-10" db="EMBL/GenBank/DDBJ databases">
        <authorList>
            <person name="de Groot N.N."/>
        </authorList>
    </citation>
    <scope>NUCLEOTIDE SEQUENCE [LARGE SCALE GENOMIC DNA]</scope>
    <source>
        <strain evidence="3">1</strain>
    </source>
</reference>
<name>A0A1G5SBM9_9PROT</name>
<feature type="domain" description="N-acyl amino acid synthase FeeM catalytic core" evidence="2">
    <location>
        <begin position="78"/>
        <end position="228"/>
    </location>
</feature>
<keyword evidence="4" id="KW-1185">Reference proteome</keyword>
<dbReference type="STRING" id="51642.NSMM_230026"/>
<organism evidence="3 4">
    <name type="scientific">Nitrosomonas mobilis</name>
    <dbReference type="NCBI Taxonomy" id="51642"/>
    <lineage>
        <taxon>Bacteria</taxon>
        <taxon>Pseudomonadati</taxon>
        <taxon>Pseudomonadota</taxon>
        <taxon>Betaproteobacteria</taxon>
        <taxon>Nitrosomonadales</taxon>
        <taxon>Nitrosomonadaceae</taxon>
        <taxon>Nitrosomonas</taxon>
    </lineage>
</organism>
<gene>
    <name evidence="3" type="ORF">NSMM_230026</name>
</gene>
<feature type="region of interest" description="Disordered" evidence="1">
    <location>
        <begin position="1"/>
        <end position="29"/>
    </location>
</feature>
<evidence type="ECO:0000313" key="4">
    <source>
        <dbReference type="Proteomes" id="UP000198729"/>
    </source>
</evidence>
<dbReference type="Gene3D" id="3.40.630.30">
    <property type="match status" value="1"/>
</dbReference>
<feature type="compositionally biased region" description="Polar residues" evidence="1">
    <location>
        <begin position="1"/>
        <end position="10"/>
    </location>
</feature>
<dbReference type="Pfam" id="PF21926">
    <property type="entry name" value="FeeM"/>
    <property type="match status" value="1"/>
</dbReference>
<dbReference type="InterPro" id="IPR054597">
    <property type="entry name" value="FeeM_cat"/>
</dbReference>
<proteinExistence type="predicted"/>
<evidence type="ECO:0000256" key="1">
    <source>
        <dbReference type="SAM" id="MobiDB-lite"/>
    </source>
</evidence>
<dbReference type="InterPro" id="IPR016181">
    <property type="entry name" value="Acyl_CoA_acyltransferase"/>
</dbReference>
<dbReference type="EMBL" id="FMWO01000029">
    <property type="protein sequence ID" value="SCZ84605.1"/>
    <property type="molecule type" value="Genomic_DNA"/>
</dbReference>
<dbReference type="OrthoDB" id="9783696at2"/>